<dbReference type="CDD" id="cd07012">
    <property type="entry name" value="PBP2_Bug_TTT"/>
    <property type="match status" value="1"/>
</dbReference>
<organism evidence="3 4">
    <name type="scientific">Pigmentiphaga litoralis</name>
    <dbReference type="NCBI Taxonomy" id="516702"/>
    <lineage>
        <taxon>Bacteria</taxon>
        <taxon>Pseudomonadati</taxon>
        <taxon>Pseudomonadota</taxon>
        <taxon>Betaproteobacteria</taxon>
        <taxon>Burkholderiales</taxon>
        <taxon>Alcaligenaceae</taxon>
        <taxon>Pigmentiphaga</taxon>
    </lineage>
</organism>
<reference evidence="3 4" key="1">
    <citation type="submission" date="2020-07" db="EMBL/GenBank/DDBJ databases">
        <title>Genomic Encyclopedia of Type Strains, Phase IV (KMG-V): Genome sequencing to study the core and pangenomes of soil and plant-associated prokaryotes.</title>
        <authorList>
            <person name="Whitman W."/>
        </authorList>
    </citation>
    <scope>NUCLEOTIDE SEQUENCE [LARGE SCALE GENOMIC DNA]</scope>
    <source>
        <strain evidence="3 4">SAS40</strain>
    </source>
</reference>
<sequence length="331" mass="34990">MYRARRKLLLTALCAALPALGFCTAVHAAAPDAAWPVKPVRFIVPFPPGGGADSLGRIVAQQLTESLGQSVIIENRTGAGGLIGWQSVARADPDGYTFLIAGISLAVTMPISQGQEYDPKKDLKHVALLGGPPTVLIVNANHPARTVADLIDIIKKSPDGLSWGSPGPGTHGSLIGDAFGRETGTRMVHIAYRGGGPAVADVAANHIPAAFMTLSGATAQIQAGRVRALAVTSSKRTVEFPDVPTFEELGYPKLTGAPWFALSGPPALPAPIANRLNTEVRAILQTPDAKAELARQTMEVFDWDVPTFNAFVQKEAAYWSPYTKAMLEKAK</sequence>
<evidence type="ECO:0000313" key="4">
    <source>
        <dbReference type="Proteomes" id="UP000542125"/>
    </source>
</evidence>
<dbReference type="SUPFAM" id="SSF53850">
    <property type="entry name" value="Periplasmic binding protein-like II"/>
    <property type="match status" value="1"/>
</dbReference>
<dbReference type="InterPro" id="IPR042100">
    <property type="entry name" value="Bug_dom1"/>
</dbReference>
<feature type="signal peptide" evidence="2">
    <location>
        <begin position="1"/>
        <end position="28"/>
    </location>
</feature>
<dbReference type="Proteomes" id="UP000542125">
    <property type="component" value="Unassembled WGS sequence"/>
</dbReference>
<keyword evidence="2" id="KW-0732">Signal</keyword>
<comment type="caution">
    <text evidence="3">The sequence shown here is derived from an EMBL/GenBank/DDBJ whole genome shotgun (WGS) entry which is preliminary data.</text>
</comment>
<accession>A0A7Y9LLM1</accession>
<dbReference type="RefSeq" id="WP_179583085.1">
    <property type="nucleotide sequence ID" value="NZ_JACBYR010000001.1"/>
</dbReference>
<dbReference type="Gene3D" id="3.40.190.10">
    <property type="entry name" value="Periplasmic binding protein-like II"/>
    <property type="match status" value="1"/>
</dbReference>
<gene>
    <name evidence="3" type="ORF">FHW18_000494</name>
</gene>
<dbReference type="PIRSF" id="PIRSF017082">
    <property type="entry name" value="YflP"/>
    <property type="match status" value="1"/>
</dbReference>
<evidence type="ECO:0000313" key="3">
    <source>
        <dbReference type="EMBL" id="NYE81223.1"/>
    </source>
</evidence>
<evidence type="ECO:0000256" key="2">
    <source>
        <dbReference type="SAM" id="SignalP"/>
    </source>
</evidence>
<dbReference type="PANTHER" id="PTHR42928:SF5">
    <property type="entry name" value="BLR1237 PROTEIN"/>
    <property type="match status" value="1"/>
</dbReference>
<proteinExistence type="inferred from homology"/>
<keyword evidence="4" id="KW-1185">Reference proteome</keyword>
<dbReference type="Gene3D" id="3.40.190.150">
    <property type="entry name" value="Bordetella uptake gene, domain 1"/>
    <property type="match status" value="1"/>
</dbReference>
<keyword evidence="3" id="KW-0675">Receptor</keyword>
<feature type="chain" id="PRO_5030611723" evidence="2">
    <location>
        <begin position="29"/>
        <end position="331"/>
    </location>
</feature>
<dbReference type="PANTHER" id="PTHR42928">
    <property type="entry name" value="TRICARBOXYLATE-BINDING PROTEIN"/>
    <property type="match status" value="1"/>
</dbReference>
<dbReference type="Pfam" id="PF03401">
    <property type="entry name" value="TctC"/>
    <property type="match status" value="1"/>
</dbReference>
<name>A0A7Y9LLM1_9BURK</name>
<dbReference type="EMBL" id="JACBYR010000001">
    <property type="protein sequence ID" value="NYE81223.1"/>
    <property type="molecule type" value="Genomic_DNA"/>
</dbReference>
<protein>
    <submittedName>
        <fullName evidence="3">Tripartite-type tricarboxylate transporter receptor subunit TctC</fullName>
    </submittedName>
</protein>
<evidence type="ECO:0000256" key="1">
    <source>
        <dbReference type="ARBA" id="ARBA00006987"/>
    </source>
</evidence>
<dbReference type="AlphaFoldDB" id="A0A7Y9LLM1"/>
<dbReference type="InterPro" id="IPR005064">
    <property type="entry name" value="BUG"/>
</dbReference>
<comment type="similarity">
    <text evidence="1">Belongs to the UPF0065 (bug) family.</text>
</comment>